<accession>A0A699YBZ9</accession>
<reference evidence="2 3" key="1">
    <citation type="submission" date="2020-02" db="EMBL/GenBank/DDBJ databases">
        <title>Draft genome sequence of Haematococcus lacustris strain NIES-144.</title>
        <authorList>
            <person name="Morimoto D."/>
            <person name="Nakagawa S."/>
            <person name="Yoshida T."/>
            <person name="Sawayama S."/>
        </authorList>
    </citation>
    <scope>NUCLEOTIDE SEQUENCE [LARGE SCALE GENOMIC DNA]</scope>
    <source>
        <strain evidence="2 3">NIES-144</strain>
    </source>
</reference>
<proteinExistence type="predicted"/>
<name>A0A699YBZ9_HAELA</name>
<evidence type="ECO:0000313" key="3">
    <source>
        <dbReference type="Proteomes" id="UP000485058"/>
    </source>
</evidence>
<sequence length="90" mass="9147">GPKAANLALLGGEGGAGCSALLLRLEAELRALDAEELAPSNLITWAADMEGAMARMDALQTGYQVLGQLPAGSSQQRSEVHPGPCGTLST</sequence>
<gene>
    <name evidence="2" type="ORF">HaLaN_01596</name>
</gene>
<keyword evidence="3" id="KW-1185">Reference proteome</keyword>
<dbReference type="Proteomes" id="UP000485058">
    <property type="component" value="Unassembled WGS sequence"/>
</dbReference>
<evidence type="ECO:0000313" key="2">
    <source>
        <dbReference type="EMBL" id="GFH06881.1"/>
    </source>
</evidence>
<dbReference type="AlphaFoldDB" id="A0A699YBZ9"/>
<feature type="non-terminal residue" evidence="2">
    <location>
        <position position="1"/>
    </location>
</feature>
<protein>
    <submittedName>
        <fullName evidence="2">Uncharacterized protein</fullName>
    </submittedName>
</protein>
<organism evidence="2 3">
    <name type="scientific">Haematococcus lacustris</name>
    <name type="common">Green alga</name>
    <name type="synonym">Haematococcus pluvialis</name>
    <dbReference type="NCBI Taxonomy" id="44745"/>
    <lineage>
        <taxon>Eukaryota</taxon>
        <taxon>Viridiplantae</taxon>
        <taxon>Chlorophyta</taxon>
        <taxon>core chlorophytes</taxon>
        <taxon>Chlorophyceae</taxon>
        <taxon>CS clade</taxon>
        <taxon>Chlamydomonadales</taxon>
        <taxon>Haematococcaceae</taxon>
        <taxon>Haematococcus</taxon>
    </lineage>
</organism>
<evidence type="ECO:0000256" key="1">
    <source>
        <dbReference type="SAM" id="MobiDB-lite"/>
    </source>
</evidence>
<feature type="region of interest" description="Disordered" evidence="1">
    <location>
        <begin position="70"/>
        <end position="90"/>
    </location>
</feature>
<dbReference type="EMBL" id="BLLF01000061">
    <property type="protein sequence ID" value="GFH06881.1"/>
    <property type="molecule type" value="Genomic_DNA"/>
</dbReference>
<comment type="caution">
    <text evidence="2">The sequence shown here is derived from an EMBL/GenBank/DDBJ whole genome shotgun (WGS) entry which is preliminary data.</text>
</comment>